<evidence type="ECO:0000259" key="9">
    <source>
        <dbReference type="PROSITE" id="PS50110"/>
    </source>
</evidence>
<dbReference type="InterPro" id="IPR036388">
    <property type="entry name" value="WH-like_DNA-bd_sf"/>
</dbReference>
<dbReference type="PANTHER" id="PTHR48111:SF54">
    <property type="entry name" value="STAGE 0 SPORULATION PROTEIN A HOMOLOG"/>
    <property type="match status" value="1"/>
</dbReference>
<evidence type="ECO:0000256" key="7">
    <source>
        <dbReference type="PROSITE-ProRule" id="PRU01091"/>
    </source>
</evidence>
<keyword evidence="3" id="KW-0805">Transcription regulation</keyword>
<accession>A0A7W5FP78</accession>
<comment type="caution">
    <text evidence="11">The sequence shown here is derived from an EMBL/GenBank/DDBJ whole genome shotgun (WGS) entry which is preliminary data.</text>
</comment>
<dbReference type="AlphaFoldDB" id="A0A7W5FP78"/>
<evidence type="ECO:0000256" key="8">
    <source>
        <dbReference type="SAM" id="MobiDB-lite"/>
    </source>
</evidence>
<protein>
    <submittedName>
        <fullName evidence="11">DNA-binding response OmpR family regulator</fullName>
    </submittedName>
</protein>
<evidence type="ECO:0000256" key="5">
    <source>
        <dbReference type="ARBA" id="ARBA00023163"/>
    </source>
</evidence>
<dbReference type="Proteomes" id="UP000570361">
    <property type="component" value="Unassembled WGS sequence"/>
</dbReference>
<dbReference type="GO" id="GO:0000976">
    <property type="term" value="F:transcription cis-regulatory region binding"/>
    <property type="evidence" value="ECO:0007669"/>
    <property type="project" value="TreeGrafter"/>
</dbReference>
<dbReference type="EMBL" id="JACHXK010000009">
    <property type="protein sequence ID" value="MBB3111942.1"/>
    <property type="molecule type" value="Genomic_DNA"/>
</dbReference>
<dbReference type="GO" id="GO:0006355">
    <property type="term" value="P:regulation of DNA-templated transcription"/>
    <property type="evidence" value="ECO:0007669"/>
    <property type="project" value="InterPro"/>
</dbReference>
<feature type="modified residue" description="4-aspartylphosphate" evidence="6">
    <location>
        <position position="53"/>
    </location>
</feature>
<gene>
    <name evidence="11" type="ORF">FHS18_004010</name>
</gene>
<evidence type="ECO:0000313" key="12">
    <source>
        <dbReference type="Proteomes" id="UP000570361"/>
    </source>
</evidence>
<reference evidence="11 12" key="1">
    <citation type="submission" date="2020-08" db="EMBL/GenBank/DDBJ databases">
        <title>Genomic Encyclopedia of Type Strains, Phase III (KMG-III): the genomes of soil and plant-associated and newly described type strains.</title>
        <authorList>
            <person name="Whitman W."/>
        </authorList>
    </citation>
    <scope>NUCLEOTIDE SEQUENCE [LARGE SCALE GENOMIC DNA]</scope>
    <source>
        <strain evidence="11 12">CECT 5862</strain>
    </source>
</reference>
<feature type="compositionally biased region" description="Basic and acidic residues" evidence="8">
    <location>
        <begin position="218"/>
        <end position="234"/>
    </location>
</feature>
<feature type="domain" description="Response regulatory" evidence="9">
    <location>
        <begin position="2"/>
        <end position="118"/>
    </location>
</feature>
<sequence length="333" mass="36636">MRILLLEDEEAIRGFVRINLKRNGMDVTEAEDGETALQLAEEADPPFDAALLDVMLPTISGFEVCEALRRRFPRMGIIMLTAKSQEEDKIRGLELGADDYVQKPFSPGELIARLSALHRRMMPGGLSSHDVQPQRPTESGQFSSDGTAALASNTHEGVDRQEALGTHAPSEPATADAGRSGMPSHASADTGELSRSLATDGGAWGNGNGYAAHASPHQAEKRPSEASRSADEQHVGPFRLSTAKRRLWKSGEEVILTPTEWTLMKLLMDREGEGLSRDEILNAVWGRHFIGDLKIVDVNIRRIRQKIEATPSHPVYIETLWGYGYRFNRGDEG</sequence>
<dbReference type="SMART" id="SM00862">
    <property type="entry name" value="Trans_reg_C"/>
    <property type="match status" value="1"/>
</dbReference>
<dbReference type="InterPro" id="IPR011006">
    <property type="entry name" value="CheY-like_superfamily"/>
</dbReference>
<dbReference type="SUPFAM" id="SSF46894">
    <property type="entry name" value="C-terminal effector domain of the bipartite response regulators"/>
    <property type="match status" value="1"/>
</dbReference>
<dbReference type="CDD" id="cd00383">
    <property type="entry name" value="trans_reg_C"/>
    <property type="match status" value="1"/>
</dbReference>
<evidence type="ECO:0000256" key="3">
    <source>
        <dbReference type="ARBA" id="ARBA00023015"/>
    </source>
</evidence>
<feature type="compositionally biased region" description="Polar residues" evidence="8">
    <location>
        <begin position="129"/>
        <end position="155"/>
    </location>
</feature>
<evidence type="ECO:0000313" key="11">
    <source>
        <dbReference type="EMBL" id="MBB3111942.1"/>
    </source>
</evidence>
<dbReference type="PROSITE" id="PS50110">
    <property type="entry name" value="RESPONSE_REGULATORY"/>
    <property type="match status" value="1"/>
</dbReference>
<dbReference type="InterPro" id="IPR016032">
    <property type="entry name" value="Sig_transdc_resp-reg_C-effctor"/>
</dbReference>
<keyword evidence="1 6" id="KW-0597">Phosphoprotein</keyword>
<dbReference type="SUPFAM" id="SSF52172">
    <property type="entry name" value="CheY-like"/>
    <property type="match status" value="1"/>
</dbReference>
<keyword evidence="2" id="KW-0902">Two-component regulatory system</keyword>
<dbReference type="PANTHER" id="PTHR48111">
    <property type="entry name" value="REGULATOR OF RPOS"/>
    <property type="match status" value="1"/>
</dbReference>
<organism evidence="11 12">
    <name type="scientific">Paenibacillus phyllosphaerae</name>
    <dbReference type="NCBI Taxonomy" id="274593"/>
    <lineage>
        <taxon>Bacteria</taxon>
        <taxon>Bacillati</taxon>
        <taxon>Bacillota</taxon>
        <taxon>Bacilli</taxon>
        <taxon>Bacillales</taxon>
        <taxon>Paenibacillaceae</taxon>
        <taxon>Paenibacillus</taxon>
    </lineage>
</organism>
<dbReference type="GO" id="GO:0000156">
    <property type="term" value="F:phosphorelay response regulator activity"/>
    <property type="evidence" value="ECO:0007669"/>
    <property type="project" value="TreeGrafter"/>
</dbReference>
<name>A0A7W5FP78_9BACL</name>
<keyword evidence="5" id="KW-0804">Transcription</keyword>
<feature type="domain" description="OmpR/PhoB-type" evidence="10">
    <location>
        <begin position="230"/>
        <end position="329"/>
    </location>
</feature>
<evidence type="ECO:0000256" key="6">
    <source>
        <dbReference type="PROSITE-ProRule" id="PRU00169"/>
    </source>
</evidence>
<dbReference type="Pfam" id="PF00486">
    <property type="entry name" value="Trans_reg_C"/>
    <property type="match status" value="1"/>
</dbReference>
<dbReference type="InterPro" id="IPR001789">
    <property type="entry name" value="Sig_transdc_resp-reg_receiver"/>
</dbReference>
<keyword evidence="4 7" id="KW-0238">DNA-binding</keyword>
<evidence type="ECO:0000256" key="1">
    <source>
        <dbReference type="ARBA" id="ARBA00022553"/>
    </source>
</evidence>
<dbReference type="GO" id="GO:0032993">
    <property type="term" value="C:protein-DNA complex"/>
    <property type="evidence" value="ECO:0007669"/>
    <property type="project" value="TreeGrafter"/>
</dbReference>
<dbReference type="Pfam" id="PF00072">
    <property type="entry name" value="Response_reg"/>
    <property type="match status" value="1"/>
</dbReference>
<evidence type="ECO:0000259" key="10">
    <source>
        <dbReference type="PROSITE" id="PS51755"/>
    </source>
</evidence>
<dbReference type="CDD" id="cd17574">
    <property type="entry name" value="REC_OmpR"/>
    <property type="match status" value="1"/>
</dbReference>
<feature type="region of interest" description="Disordered" evidence="8">
    <location>
        <begin position="123"/>
        <end position="236"/>
    </location>
</feature>
<proteinExistence type="predicted"/>
<dbReference type="GO" id="GO:0005829">
    <property type="term" value="C:cytosol"/>
    <property type="evidence" value="ECO:0007669"/>
    <property type="project" value="TreeGrafter"/>
</dbReference>
<dbReference type="SMART" id="SM00448">
    <property type="entry name" value="REC"/>
    <property type="match status" value="1"/>
</dbReference>
<dbReference type="Gene3D" id="3.40.50.2300">
    <property type="match status" value="1"/>
</dbReference>
<dbReference type="InterPro" id="IPR039420">
    <property type="entry name" value="WalR-like"/>
</dbReference>
<feature type="DNA-binding region" description="OmpR/PhoB-type" evidence="7">
    <location>
        <begin position="230"/>
        <end position="329"/>
    </location>
</feature>
<keyword evidence="12" id="KW-1185">Reference proteome</keyword>
<evidence type="ECO:0000256" key="2">
    <source>
        <dbReference type="ARBA" id="ARBA00023012"/>
    </source>
</evidence>
<dbReference type="PROSITE" id="PS51755">
    <property type="entry name" value="OMPR_PHOB"/>
    <property type="match status" value="1"/>
</dbReference>
<dbReference type="InterPro" id="IPR001867">
    <property type="entry name" value="OmpR/PhoB-type_DNA-bd"/>
</dbReference>
<evidence type="ECO:0000256" key="4">
    <source>
        <dbReference type="ARBA" id="ARBA00023125"/>
    </source>
</evidence>
<dbReference type="Gene3D" id="1.10.10.10">
    <property type="entry name" value="Winged helix-like DNA-binding domain superfamily/Winged helix DNA-binding domain"/>
    <property type="match status" value="1"/>
</dbReference>